<evidence type="ECO:0000313" key="3">
    <source>
        <dbReference type="EMBL" id="TGU74971.1"/>
    </source>
</evidence>
<keyword evidence="3" id="KW-0966">Cell projection</keyword>
<dbReference type="AlphaFoldDB" id="A0A4S1CMC9"/>
<keyword evidence="1" id="KW-1005">Bacterial flagellum biogenesis</keyword>
<dbReference type="GO" id="GO:0048027">
    <property type="term" value="F:mRNA 5'-UTR binding"/>
    <property type="evidence" value="ECO:0007669"/>
    <property type="project" value="InterPro"/>
</dbReference>
<gene>
    <name evidence="3" type="ORF">E4633_05805</name>
</gene>
<dbReference type="InterPro" id="IPR009967">
    <property type="entry name" value="Flagellum_FlbT"/>
</dbReference>
<keyword evidence="3" id="KW-0282">Flagellum</keyword>
<evidence type="ECO:0000256" key="2">
    <source>
        <dbReference type="ARBA" id="ARBA00022884"/>
    </source>
</evidence>
<sequence>MSLKITLKSNERLIVGGAVVRNGGKGTVLFIENTVPILREKDILGEKDITTPCKRVYFTIQLMYIDEPNVPTYVKTYAELAAEILKAAPSTKPLIEQLNERIEAGSYYQALKIAKNLIEYEEELLKNAN</sequence>
<dbReference type="GO" id="GO:1902209">
    <property type="term" value="P:negative regulation of bacterial-type flagellum assembly"/>
    <property type="evidence" value="ECO:0007669"/>
    <property type="project" value="InterPro"/>
</dbReference>
<dbReference type="RefSeq" id="WP_135869287.1">
    <property type="nucleotide sequence ID" value="NZ_SRSC01000001.1"/>
</dbReference>
<name>A0A4S1CMC9_9BACT</name>
<protein>
    <submittedName>
        <fullName evidence="3">Flagellar protein FlbT</fullName>
    </submittedName>
</protein>
<dbReference type="EMBL" id="SRSC01000001">
    <property type="protein sequence ID" value="TGU74971.1"/>
    <property type="molecule type" value="Genomic_DNA"/>
</dbReference>
<accession>A0A4S1CMC9</accession>
<comment type="caution">
    <text evidence="3">The sequence shown here is derived from an EMBL/GenBank/DDBJ whole genome shotgun (WGS) entry which is preliminary data.</text>
</comment>
<organism evidence="3 4">
    <name type="scientific">Geomonas terrae</name>
    <dbReference type="NCBI Taxonomy" id="2562681"/>
    <lineage>
        <taxon>Bacteria</taxon>
        <taxon>Pseudomonadati</taxon>
        <taxon>Thermodesulfobacteriota</taxon>
        <taxon>Desulfuromonadia</taxon>
        <taxon>Geobacterales</taxon>
        <taxon>Geobacteraceae</taxon>
        <taxon>Geomonas</taxon>
    </lineage>
</organism>
<dbReference type="Proteomes" id="UP000306416">
    <property type="component" value="Unassembled WGS sequence"/>
</dbReference>
<keyword evidence="2" id="KW-0694">RNA-binding</keyword>
<keyword evidence="4" id="KW-1185">Reference proteome</keyword>
<keyword evidence="3" id="KW-0969">Cilium</keyword>
<evidence type="ECO:0000313" key="4">
    <source>
        <dbReference type="Proteomes" id="UP000306416"/>
    </source>
</evidence>
<dbReference type="GO" id="GO:0006402">
    <property type="term" value="P:mRNA catabolic process"/>
    <property type="evidence" value="ECO:0007669"/>
    <property type="project" value="InterPro"/>
</dbReference>
<reference evidence="3 4" key="1">
    <citation type="submission" date="2019-04" db="EMBL/GenBank/DDBJ databases">
        <title>Geobacter oryzae sp. nov., ferric-reducing bacteria isolated from paddy soil.</title>
        <authorList>
            <person name="Xu Z."/>
            <person name="Masuda Y."/>
            <person name="Itoh H."/>
            <person name="Senoo K."/>
        </authorList>
    </citation>
    <scope>NUCLEOTIDE SEQUENCE [LARGE SCALE GENOMIC DNA]</scope>
    <source>
        <strain evidence="3 4">Red111</strain>
    </source>
</reference>
<dbReference type="Pfam" id="PF07378">
    <property type="entry name" value="FlbT"/>
    <property type="match status" value="1"/>
</dbReference>
<evidence type="ECO:0000256" key="1">
    <source>
        <dbReference type="ARBA" id="ARBA00022795"/>
    </source>
</evidence>
<proteinExistence type="predicted"/>